<dbReference type="InterPro" id="IPR001789">
    <property type="entry name" value="Sig_transdc_resp-reg_receiver"/>
</dbReference>
<comment type="similarity">
    <text evidence="3">In the N-terminal section; belongs to the phytochrome family.</text>
</comment>
<keyword evidence="14" id="KW-0902">Two-component regulatory system</keyword>
<evidence type="ECO:0000256" key="10">
    <source>
        <dbReference type="ARBA" id="ARBA00022741"/>
    </source>
</evidence>
<evidence type="ECO:0000313" key="24">
    <source>
        <dbReference type="EMBL" id="QCP34802.1"/>
    </source>
</evidence>
<keyword evidence="9 21" id="KW-0812">Transmembrane</keyword>
<evidence type="ECO:0000256" key="21">
    <source>
        <dbReference type="SAM" id="Phobius"/>
    </source>
</evidence>
<dbReference type="CDD" id="cd16922">
    <property type="entry name" value="HATPase_EvgS-ArcB-TorS-like"/>
    <property type="match status" value="1"/>
</dbReference>
<dbReference type="SUPFAM" id="SSF52172">
    <property type="entry name" value="CheY-like"/>
    <property type="match status" value="1"/>
</dbReference>
<dbReference type="GO" id="GO:0005886">
    <property type="term" value="C:plasma membrane"/>
    <property type="evidence" value="ECO:0007669"/>
    <property type="project" value="UniProtKB-SubCell"/>
</dbReference>
<dbReference type="SMART" id="SM00448">
    <property type="entry name" value="REC"/>
    <property type="match status" value="1"/>
</dbReference>
<feature type="domain" description="Response regulatory" evidence="23">
    <location>
        <begin position="693"/>
        <end position="811"/>
    </location>
</feature>
<dbReference type="Pfam" id="PF00512">
    <property type="entry name" value="HisKA"/>
    <property type="match status" value="1"/>
</dbReference>
<evidence type="ECO:0000256" key="12">
    <source>
        <dbReference type="ARBA" id="ARBA00022840"/>
    </source>
</evidence>
<dbReference type="Proteomes" id="UP000298653">
    <property type="component" value="Chromosome"/>
</dbReference>
<comment type="function">
    <text evidence="16">May play the central regulatory role in sporulation. It may be an element of the effector pathway responsible for the activation of sporulation genes in response to nutritional stress. Spo0A may act in concert with spo0H (a sigma factor) to control the expression of some genes that are critical to the sporulation process.</text>
</comment>
<evidence type="ECO:0000256" key="3">
    <source>
        <dbReference type="ARBA" id="ARBA00006402"/>
    </source>
</evidence>
<evidence type="ECO:0000256" key="1">
    <source>
        <dbReference type="ARBA" id="ARBA00000085"/>
    </source>
</evidence>
<evidence type="ECO:0000256" key="11">
    <source>
        <dbReference type="ARBA" id="ARBA00022777"/>
    </source>
</evidence>
<keyword evidence="13 21" id="KW-1133">Transmembrane helix</keyword>
<dbReference type="CDD" id="cd00082">
    <property type="entry name" value="HisKA"/>
    <property type="match status" value="1"/>
</dbReference>
<dbReference type="EMBL" id="CP040058">
    <property type="protein sequence ID" value="QCP34802.1"/>
    <property type="molecule type" value="Genomic_DNA"/>
</dbReference>
<dbReference type="GO" id="GO:0005524">
    <property type="term" value="F:ATP binding"/>
    <property type="evidence" value="ECO:0007669"/>
    <property type="project" value="UniProtKB-KW"/>
</dbReference>
<feature type="modified residue" description="4-aspartylphosphate" evidence="20">
    <location>
        <position position="742"/>
    </location>
</feature>
<evidence type="ECO:0000256" key="18">
    <source>
        <dbReference type="ARBA" id="ARBA00068150"/>
    </source>
</evidence>
<dbReference type="InterPro" id="IPR036890">
    <property type="entry name" value="HATPase_C_sf"/>
</dbReference>
<dbReference type="Pfam" id="PF02743">
    <property type="entry name" value="dCache_1"/>
    <property type="match status" value="1"/>
</dbReference>
<comment type="catalytic activity">
    <reaction evidence="1">
        <text>ATP + protein L-histidine = ADP + protein N-phospho-L-histidine.</text>
        <dbReference type="EC" id="2.7.13.3"/>
    </reaction>
</comment>
<feature type="domain" description="Histidine kinase" evidence="22">
    <location>
        <begin position="333"/>
        <end position="553"/>
    </location>
</feature>
<evidence type="ECO:0000256" key="6">
    <source>
        <dbReference type="ARBA" id="ARBA00022475"/>
    </source>
</evidence>
<dbReference type="PROSITE" id="PS50109">
    <property type="entry name" value="HIS_KIN"/>
    <property type="match status" value="1"/>
</dbReference>
<dbReference type="EC" id="2.7.13.3" evidence="4"/>
<keyword evidence="10" id="KW-0547">Nucleotide-binding</keyword>
<dbReference type="InterPro" id="IPR033479">
    <property type="entry name" value="dCache_1"/>
</dbReference>
<sequence length="816" mass="91690">MKKMRSSSYSKKLIHCLSGAILLLTVVFIGAVIFYFRRFDQTLAKENQVRLAETAQQITSHTQTIIQDTQTSLEVAADALSSIEGSGNKISYLSHVRKKPGIAFIGYADRKGTLWTPDMKRRDNISKEPYYINACKGKAVITDVQRKILEDRAASGIIFSIPVEGEKGLPDGALVAMMDIKKLQDALSISSFNGNGYAYMIDAQGELILRTKSMDYNNYFRVLENNIFDGDYSLEKVKDDIDHNRKGMTLYDHLGTEQYAYYQPLGFHDWTVVNIVGKDAVSANTAVLTKELAMLSVSCVVIFVVLLTTVVVSLAVSKNQQHIAEMKSTFLANMSHEIRTPMNAVTGVSELLLREDLTAKQREYVETIDHSSKSLLVIINDILDYSKIEAGKFTLIEEKYSLRSLMTDITALTVLKIGDKPVQFYVDLDEDLPALLYGDMARVKQIMVNLLSNAVKFTERGYICLHLHGSMENGRFLLTITVEDTGIGIRKQDMNRLFNSFEQIDSHYSHSSGGTGLGLAISKNLAEMMDGSITVDSVYGEGASFSAVICQRPVGEEKLVQLSWPTERVLAVYEPDKDLCALYEKTLKDYQISYRLESDQRKFLKNVVQERFDFILADQETLSKVKSTCIKGPYKSIVLLRQEEDPYGADEAAVYSPLFCFGLESLLYSGKKDAFDSVEQFNISMIQPIPEAKVLIVDDNKINLGVAEALMAPYQMQIDCVSSGREAVEAVKEYSYDLIFLDHMMPEMDGIETLKAIRSLPDAEKKRIPVIALTANVTKEAQELFKKKGFDDFMPKPIDIQLLDQILTRHLPYNKR</sequence>
<comment type="subunit">
    <text evidence="17">At low DSF concentrations, interacts with RpfF.</text>
</comment>
<dbReference type="FunFam" id="1.10.287.130:FF:000002">
    <property type="entry name" value="Two-component osmosensing histidine kinase"/>
    <property type="match status" value="1"/>
</dbReference>
<gene>
    <name evidence="24" type="ORF">AR1Y2_1348</name>
</gene>
<dbReference type="PROSITE" id="PS50110">
    <property type="entry name" value="RESPONSE_REGULATORY"/>
    <property type="match status" value="1"/>
</dbReference>
<dbReference type="GO" id="GO:0000155">
    <property type="term" value="F:phosphorelay sensor kinase activity"/>
    <property type="evidence" value="ECO:0007669"/>
    <property type="project" value="InterPro"/>
</dbReference>
<dbReference type="SMART" id="SM00387">
    <property type="entry name" value="HATPase_c"/>
    <property type="match status" value="1"/>
</dbReference>
<organism evidence="24 25">
    <name type="scientific">Anaerostipes rhamnosivorans</name>
    <dbReference type="NCBI Taxonomy" id="1229621"/>
    <lineage>
        <taxon>Bacteria</taxon>
        <taxon>Bacillati</taxon>
        <taxon>Bacillota</taxon>
        <taxon>Clostridia</taxon>
        <taxon>Lachnospirales</taxon>
        <taxon>Lachnospiraceae</taxon>
        <taxon>Anaerostipes</taxon>
    </lineage>
</organism>
<evidence type="ECO:0000256" key="9">
    <source>
        <dbReference type="ARBA" id="ARBA00022692"/>
    </source>
</evidence>
<dbReference type="RefSeq" id="WP_137328293.1">
    <property type="nucleotide sequence ID" value="NZ_CP040058.1"/>
</dbReference>
<evidence type="ECO:0000256" key="14">
    <source>
        <dbReference type="ARBA" id="ARBA00023012"/>
    </source>
</evidence>
<evidence type="ECO:0000256" key="17">
    <source>
        <dbReference type="ARBA" id="ARBA00064003"/>
    </source>
</evidence>
<protein>
    <recommendedName>
        <fullName evidence="19">Circadian input-output histidine kinase CikA</fullName>
        <ecNumber evidence="4">2.7.13.3</ecNumber>
    </recommendedName>
    <alternativeName>
        <fullName evidence="18">Sensory/regulatory protein RpfC</fullName>
    </alternativeName>
    <alternativeName>
        <fullName evidence="5">Stage 0 sporulation protein A homolog</fullName>
    </alternativeName>
</protein>
<name>A0A4P8IAW4_9FIRM</name>
<dbReference type="AlphaFoldDB" id="A0A4P8IAW4"/>
<dbReference type="InterPro" id="IPR004358">
    <property type="entry name" value="Sig_transdc_His_kin-like_C"/>
</dbReference>
<dbReference type="CDD" id="cd12912">
    <property type="entry name" value="PDC2_MCP_like"/>
    <property type="match status" value="1"/>
</dbReference>
<evidence type="ECO:0000259" key="23">
    <source>
        <dbReference type="PROSITE" id="PS50110"/>
    </source>
</evidence>
<dbReference type="FunFam" id="3.30.565.10:FF:000010">
    <property type="entry name" value="Sensor histidine kinase RcsC"/>
    <property type="match status" value="1"/>
</dbReference>
<evidence type="ECO:0000259" key="22">
    <source>
        <dbReference type="PROSITE" id="PS50109"/>
    </source>
</evidence>
<keyword evidence="6" id="KW-1003">Cell membrane</keyword>
<keyword evidence="7 20" id="KW-0597">Phosphoprotein</keyword>
<feature type="transmembrane region" description="Helical" evidence="21">
    <location>
        <begin position="12"/>
        <end position="36"/>
    </location>
</feature>
<dbReference type="Gene3D" id="1.10.287.130">
    <property type="match status" value="1"/>
</dbReference>
<dbReference type="CDD" id="cd17546">
    <property type="entry name" value="REC_hyHK_CKI1_RcsC-like"/>
    <property type="match status" value="1"/>
</dbReference>
<dbReference type="SUPFAM" id="SSF47384">
    <property type="entry name" value="Homodimeric domain of signal transducing histidine kinase"/>
    <property type="match status" value="1"/>
</dbReference>
<dbReference type="Pfam" id="PF00072">
    <property type="entry name" value="Response_reg"/>
    <property type="match status" value="1"/>
</dbReference>
<reference evidence="24 25" key="1">
    <citation type="submission" date="2019-05" db="EMBL/GenBank/DDBJ databases">
        <title>Complete genome sequencing of Anaerostipes rhamnosivorans.</title>
        <authorList>
            <person name="Bui T.P.N."/>
            <person name="de Vos W.M."/>
        </authorList>
    </citation>
    <scope>NUCLEOTIDE SEQUENCE [LARGE SCALE GENOMIC DNA]</scope>
    <source>
        <strain evidence="24 25">1y2</strain>
    </source>
</reference>
<dbReference type="Gene3D" id="3.40.50.2300">
    <property type="match status" value="1"/>
</dbReference>
<evidence type="ECO:0000256" key="2">
    <source>
        <dbReference type="ARBA" id="ARBA00004651"/>
    </source>
</evidence>
<keyword evidence="15 21" id="KW-0472">Membrane</keyword>
<keyword evidence="11 24" id="KW-0418">Kinase</keyword>
<keyword evidence="12" id="KW-0067">ATP-binding</keyword>
<accession>A0A4P8IAW4</accession>
<evidence type="ECO:0000256" key="16">
    <source>
        <dbReference type="ARBA" id="ARBA00024867"/>
    </source>
</evidence>
<dbReference type="Pfam" id="PF02518">
    <property type="entry name" value="HATPase_c"/>
    <property type="match status" value="1"/>
</dbReference>
<evidence type="ECO:0000256" key="15">
    <source>
        <dbReference type="ARBA" id="ARBA00023136"/>
    </source>
</evidence>
<dbReference type="Gene3D" id="3.30.450.20">
    <property type="entry name" value="PAS domain"/>
    <property type="match status" value="1"/>
</dbReference>
<evidence type="ECO:0000256" key="4">
    <source>
        <dbReference type="ARBA" id="ARBA00012438"/>
    </source>
</evidence>
<dbReference type="InterPro" id="IPR011006">
    <property type="entry name" value="CheY-like_superfamily"/>
</dbReference>
<dbReference type="InterPro" id="IPR003594">
    <property type="entry name" value="HATPase_dom"/>
</dbReference>
<evidence type="ECO:0000256" key="20">
    <source>
        <dbReference type="PROSITE-ProRule" id="PRU00169"/>
    </source>
</evidence>
<dbReference type="SUPFAM" id="SSF55874">
    <property type="entry name" value="ATPase domain of HSP90 chaperone/DNA topoisomerase II/histidine kinase"/>
    <property type="match status" value="1"/>
</dbReference>
<dbReference type="InterPro" id="IPR036097">
    <property type="entry name" value="HisK_dim/P_sf"/>
</dbReference>
<evidence type="ECO:0000256" key="8">
    <source>
        <dbReference type="ARBA" id="ARBA00022679"/>
    </source>
</evidence>
<dbReference type="PANTHER" id="PTHR45339">
    <property type="entry name" value="HYBRID SIGNAL TRANSDUCTION HISTIDINE KINASE J"/>
    <property type="match status" value="1"/>
</dbReference>
<dbReference type="OrthoDB" id="9813048at2"/>
<dbReference type="InterPro" id="IPR003661">
    <property type="entry name" value="HisK_dim/P_dom"/>
</dbReference>
<dbReference type="InterPro" id="IPR005467">
    <property type="entry name" value="His_kinase_dom"/>
</dbReference>
<dbReference type="PANTHER" id="PTHR45339:SF1">
    <property type="entry name" value="HYBRID SIGNAL TRANSDUCTION HISTIDINE KINASE J"/>
    <property type="match status" value="1"/>
</dbReference>
<keyword evidence="8" id="KW-0808">Transferase</keyword>
<evidence type="ECO:0000256" key="5">
    <source>
        <dbReference type="ARBA" id="ARBA00018672"/>
    </source>
</evidence>
<evidence type="ECO:0000313" key="25">
    <source>
        <dbReference type="Proteomes" id="UP000298653"/>
    </source>
</evidence>
<proteinExistence type="inferred from homology"/>
<evidence type="ECO:0000256" key="19">
    <source>
        <dbReference type="ARBA" id="ARBA00074306"/>
    </source>
</evidence>
<evidence type="ECO:0000256" key="13">
    <source>
        <dbReference type="ARBA" id="ARBA00022989"/>
    </source>
</evidence>
<dbReference type="Gene3D" id="3.30.565.10">
    <property type="entry name" value="Histidine kinase-like ATPase, C-terminal domain"/>
    <property type="match status" value="1"/>
</dbReference>
<evidence type="ECO:0000256" key="7">
    <source>
        <dbReference type="ARBA" id="ARBA00022553"/>
    </source>
</evidence>
<keyword evidence="25" id="KW-1185">Reference proteome</keyword>
<dbReference type="PRINTS" id="PR00344">
    <property type="entry name" value="BCTRLSENSOR"/>
</dbReference>
<dbReference type="SMART" id="SM00388">
    <property type="entry name" value="HisKA"/>
    <property type="match status" value="1"/>
</dbReference>
<dbReference type="KEGG" id="arf:AR1Y2_1348"/>
<comment type="subcellular location">
    <subcellularLocation>
        <location evidence="2">Cell membrane</location>
        <topology evidence="2">Multi-pass membrane protein</topology>
    </subcellularLocation>
</comment>